<name>A0A8B8CW43_CRAVI</name>
<dbReference type="InterPro" id="IPR019019">
    <property type="entry name" value="H-type_lectin_domain"/>
</dbReference>
<protein>
    <submittedName>
        <fullName evidence="5">Uncharacterized protein LOC111122591 isoform X2</fullName>
    </submittedName>
</protein>
<dbReference type="GO" id="GO:0007155">
    <property type="term" value="P:cell adhesion"/>
    <property type="evidence" value="ECO:0007669"/>
    <property type="project" value="InterPro"/>
</dbReference>
<dbReference type="InterPro" id="IPR037221">
    <property type="entry name" value="H-type_lectin_dom_sf"/>
</dbReference>
<evidence type="ECO:0000313" key="5">
    <source>
        <dbReference type="RefSeq" id="XP_022320092.1"/>
    </source>
</evidence>
<proteinExistence type="predicted"/>
<dbReference type="OrthoDB" id="6152056at2759"/>
<dbReference type="SUPFAM" id="SSF141086">
    <property type="entry name" value="Agglutinin HPA-like"/>
    <property type="match status" value="1"/>
</dbReference>
<keyword evidence="1" id="KW-0175">Coiled coil</keyword>
<keyword evidence="4" id="KW-1185">Reference proteome</keyword>
<dbReference type="Gene3D" id="2.60.40.2080">
    <property type="match status" value="1"/>
</dbReference>
<sequence>MERLSRSILLLTSFACIVVTQSLVSPTENDNSRCGNDLVQYIADQVFTKLKPKFLSLEGKYKNLEREVNLLKQQMQVQQNRKDLRCESGSVGQHENPAPSWPYTADVTFQSPFEQAPTVTFGFYLLDNGWDKNLRVNTDVSGVTTTGFQISINPWADTVLYGARIRWMACGK</sequence>
<reference evidence="5" key="1">
    <citation type="submission" date="2025-08" db="UniProtKB">
        <authorList>
            <consortium name="RefSeq"/>
        </authorList>
    </citation>
    <scope>IDENTIFICATION</scope>
    <source>
        <tissue evidence="5">Whole sample</tissue>
    </source>
</reference>
<evidence type="ECO:0000259" key="3">
    <source>
        <dbReference type="Pfam" id="PF09458"/>
    </source>
</evidence>
<gene>
    <name evidence="5" type="primary">LOC111122591</name>
</gene>
<dbReference type="Pfam" id="PF09458">
    <property type="entry name" value="H_lectin"/>
    <property type="match status" value="1"/>
</dbReference>
<feature type="coiled-coil region" evidence="1">
    <location>
        <begin position="54"/>
        <end position="81"/>
    </location>
</feature>
<feature type="domain" description="H-type lectin" evidence="3">
    <location>
        <begin position="105"/>
        <end position="169"/>
    </location>
</feature>
<feature type="chain" id="PRO_5034450206" evidence="2">
    <location>
        <begin position="23"/>
        <end position="172"/>
    </location>
</feature>
<dbReference type="GO" id="GO:0030246">
    <property type="term" value="F:carbohydrate binding"/>
    <property type="evidence" value="ECO:0007669"/>
    <property type="project" value="InterPro"/>
</dbReference>
<dbReference type="Proteomes" id="UP000694844">
    <property type="component" value="Chromosome 3"/>
</dbReference>
<dbReference type="GeneID" id="111122591"/>
<keyword evidence="2" id="KW-0732">Signal</keyword>
<evidence type="ECO:0000256" key="1">
    <source>
        <dbReference type="SAM" id="Coils"/>
    </source>
</evidence>
<organism evidence="4 5">
    <name type="scientific">Crassostrea virginica</name>
    <name type="common">Eastern oyster</name>
    <dbReference type="NCBI Taxonomy" id="6565"/>
    <lineage>
        <taxon>Eukaryota</taxon>
        <taxon>Metazoa</taxon>
        <taxon>Spiralia</taxon>
        <taxon>Lophotrochozoa</taxon>
        <taxon>Mollusca</taxon>
        <taxon>Bivalvia</taxon>
        <taxon>Autobranchia</taxon>
        <taxon>Pteriomorphia</taxon>
        <taxon>Ostreida</taxon>
        <taxon>Ostreoidea</taxon>
        <taxon>Ostreidae</taxon>
        <taxon>Crassostrea</taxon>
    </lineage>
</organism>
<dbReference type="RefSeq" id="XP_022320092.1">
    <property type="nucleotide sequence ID" value="XM_022464384.1"/>
</dbReference>
<evidence type="ECO:0000256" key="2">
    <source>
        <dbReference type="SAM" id="SignalP"/>
    </source>
</evidence>
<evidence type="ECO:0000313" key="4">
    <source>
        <dbReference type="Proteomes" id="UP000694844"/>
    </source>
</evidence>
<dbReference type="AlphaFoldDB" id="A0A8B8CW43"/>
<feature type="signal peptide" evidence="2">
    <location>
        <begin position="1"/>
        <end position="22"/>
    </location>
</feature>
<accession>A0A8B8CW43</accession>